<proteinExistence type="predicted"/>
<dbReference type="InterPro" id="IPR001466">
    <property type="entry name" value="Beta-lactam-related"/>
</dbReference>
<name>M5RRN4_9BACT</name>
<dbReference type="SUPFAM" id="SSF56601">
    <property type="entry name" value="beta-lactamase/transpeptidase-like"/>
    <property type="match status" value="1"/>
</dbReference>
<evidence type="ECO:0000313" key="2">
    <source>
        <dbReference type="EMBL" id="EMI18047.1"/>
    </source>
</evidence>
<dbReference type="Pfam" id="PF00144">
    <property type="entry name" value="Beta-lactamase"/>
    <property type="match status" value="1"/>
</dbReference>
<protein>
    <submittedName>
        <fullName evidence="2">Beta-lactamase</fullName>
    </submittedName>
</protein>
<dbReference type="Proteomes" id="UP000011991">
    <property type="component" value="Unassembled WGS sequence"/>
</dbReference>
<dbReference type="PANTHER" id="PTHR43283">
    <property type="entry name" value="BETA-LACTAMASE-RELATED"/>
    <property type="match status" value="1"/>
</dbReference>
<evidence type="ECO:0000313" key="3">
    <source>
        <dbReference type="Proteomes" id="UP000011991"/>
    </source>
</evidence>
<dbReference type="InterPro" id="IPR012338">
    <property type="entry name" value="Beta-lactam/transpept-like"/>
</dbReference>
<dbReference type="PANTHER" id="PTHR43283:SF3">
    <property type="entry name" value="BETA-LACTAMASE FAMILY PROTEIN (AFU_ORTHOLOGUE AFUA_5G07500)"/>
    <property type="match status" value="1"/>
</dbReference>
<evidence type="ECO:0000259" key="1">
    <source>
        <dbReference type="Pfam" id="PF00144"/>
    </source>
</evidence>
<feature type="domain" description="Beta-lactamase-related" evidence="1">
    <location>
        <begin position="69"/>
        <end position="418"/>
    </location>
</feature>
<accession>M5RRN4</accession>
<dbReference type="Gene3D" id="3.40.710.10">
    <property type="entry name" value="DD-peptidase/beta-lactamase superfamily"/>
    <property type="match status" value="1"/>
</dbReference>
<keyword evidence="3" id="KW-1185">Reference proteome</keyword>
<dbReference type="PATRIC" id="fig|1265738.3.peg.5064"/>
<dbReference type="AlphaFoldDB" id="M5RRN4"/>
<dbReference type="EMBL" id="ANOG01000713">
    <property type="protein sequence ID" value="EMI18047.1"/>
    <property type="molecule type" value="Genomic_DNA"/>
</dbReference>
<dbReference type="InterPro" id="IPR050789">
    <property type="entry name" value="Diverse_Enzym_Activities"/>
</dbReference>
<organism evidence="2 3">
    <name type="scientific">Rhodopirellula maiorica SM1</name>
    <dbReference type="NCBI Taxonomy" id="1265738"/>
    <lineage>
        <taxon>Bacteria</taxon>
        <taxon>Pseudomonadati</taxon>
        <taxon>Planctomycetota</taxon>
        <taxon>Planctomycetia</taxon>
        <taxon>Pirellulales</taxon>
        <taxon>Pirellulaceae</taxon>
        <taxon>Novipirellula</taxon>
    </lineage>
</organism>
<comment type="caution">
    <text evidence="2">The sequence shown here is derived from an EMBL/GenBank/DDBJ whole genome shotgun (WGS) entry which is preliminary data.</text>
</comment>
<sequence>MFHQHIASTVLFLSSTGMPNMIRAIVNVTVLSIFGHGLLHAQSPSVATTPLPSADAADVGMSPDALRKVDAAMQESIDQNRIPGGIVMIARHGKVVMHKAYGKMDLEADKPMKPDTIVRIYSMSKAITTAAALMLYEDGKLDVDDPVSKYLPELKSVMVAADGETHPAKQTMTIADLMRHTAGYTYGRSGNSLHDEAFKELDMLQRDDSLEAMQTKLAKLPLVFEPGTDWQYGISIDVLGRVIEVVSGETLGDFLHKRIFDPLEMKDTDFFVPADKVDRFAANYNTDGKGKLTLGDAASESPYLTSPEFESGGGGLVSTAEDYMRFLLMIAAGGEFNGTRLLSPETVALMTTNQVPESVGWIKFGKEARGGVGFGFGFSVRESMSDWDPDGRVGEYGWGGAASTHYWVSPKDNLVVITIEQIMPYQWLTEFKLKGLIYDAIVQ</sequence>
<reference evidence="2 3" key="1">
    <citation type="journal article" date="2013" name="Mar. Genomics">
        <title>Expression of sulfatases in Rhodopirellula baltica and the diversity of sulfatases in the genus Rhodopirellula.</title>
        <authorList>
            <person name="Wegner C.E."/>
            <person name="Richter-Heitmann T."/>
            <person name="Klindworth A."/>
            <person name="Klockow C."/>
            <person name="Richter M."/>
            <person name="Achstetter T."/>
            <person name="Glockner F.O."/>
            <person name="Harder J."/>
        </authorList>
    </citation>
    <scope>NUCLEOTIDE SEQUENCE [LARGE SCALE GENOMIC DNA]</scope>
    <source>
        <strain evidence="2 3">SM1</strain>
    </source>
</reference>
<gene>
    <name evidence="2" type="ORF">RMSM_05036</name>
</gene>